<proteinExistence type="predicted"/>
<feature type="transmembrane region" description="Helical" evidence="5">
    <location>
        <begin position="227"/>
        <end position="247"/>
    </location>
</feature>
<evidence type="ECO:0000256" key="4">
    <source>
        <dbReference type="ARBA" id="ARBA00023180"/>
    </source>
</evidence>
<comment type="caution">
    <text evidence="8">The sequence shown here is derived from an EMBL/GenBank/DDBJ whole genome shotgun (WGS) entry which is preliminary data.</text>
</comment>
<keyword evidence="4" id="KW-0325">Glycoprotein</keyword>
<evidence type="ECO:0000256" key="6">
    <source>
        <dbReference type="SAM" id="SignalP"/>
    </source>
</evidence>
<dbReference type="InterPro" id="IPR036179">
    <property type="entry name" value="Ig-like_dom_sf"/>
</dbReference>
<gene>
    <name evidence="8" type="ORF">DNTS_004949</name>
</gene>
<dbReference type="OrthoDB" id="8958824at2759"/>
<evidence type="ECO:0000256" key="1">
    <source>
        <dbReference type="ARBA" id="ARBA00004370"/>
    </source>
</evidence>
<feature type="domain" description="Ig-like" evidence="7">
    <location>
        <begin position="127"/>
        <end position="208"/>
    </location>
</feature>
<dbReference type="PANTHER" id="PTHR12080">
    <property type="entry name" value="SIGNALING LYMPHOCYTIC ACTIVATION MOLECULE"/>
    <property type="match status" value="1"/>
</dbReference>
<dbReference type="EMBL" id="SRMA01026587">
    <property type="protein sequence ID" value="TRY81871.1"/>
    <property type="molecule type" value="Genomic_DNA"/>
</dbReference>
<dbReference type="STRING" id="623744.A0A553PW08"/>
<sequence length="260" mass="28852">MASFQALLIWINCIVYVLASDQNLSALSGQTVLLKTGVDQEGTITGVQWFIYSNTTYLAALRNGVVRIYNVWRYSGRLEFDQKTGDLTINNVIAEDTLEYMVNIDHANGSQKKVTINLTVQERLQKPEIQTIVHSLNDSVCHRALSCSAIGGDVVLSWTPDGTFNGSYISGSPILMESSKIIFISFSGSVTLNCTSSGREQTETRQITLECSGDIQSLECTPRSHCVFITIFVTIFVLGLMYCAGVYRGKTLRQFFIKKL</sequence>
<feature type="chain" id="PRO_5022070204" description="Ig-like domain-containing protein" evidence="6">
    <location>
        <begin position="20"/>
        <end position="260"/>
    </location>
</feature>
<comment type="subcellular location">
    <subcellularLocation>
        <location evidence="1">Membrane</location>
    </subcellularLocation>
</comment>
<dbReference type="PANTHER" id="PTHR12080:SF59">
    <property type="entry name" value="HEPATIC AND GLIAL CELL ADHESION MOLECULE"/>
    <property type="match status" value="1"/>
</dbReference>
<dbReference type="InterPro" id="IPR015631">
    <property type="entry name" value="CD2/SLAM_rcpt"/>
</dbReference>
<evidence type="ECO:0000256" key="2">
    <source>
        <dbReference type="ARBA" id="ARBA00022729"/>
    </source>
</evidence>
<dbReference type="PROSITE" id="PS50835">
    <property type="entry name" value="IG_LIKE"/>
    <property type="match status" value="1"/>
</dbReference>
<dbReference type="InterPro" id="IPR013783">
    <property type="entry name" value="Ig-like_fold"/>
</dbReference>
<dbReference type="AlphaFoldDB" id="A0A553PW08"/>
<keyword evidence="3 5" id="KW-0472">Membrane</keyword>
<feature type="signal peptide" evidence="6">
    <location>
        <begin position="1"/>
        <end position="19"/>
    </location>
</feature>
<keyword evidence="5" id="KW-0812">Transmembrane</keyword>
<organism evidence="8 9">
    <name type="scientific">Danionella cerebrum</name>
    <dbReference type="NCBI Taxonomy" id="2873325"/>
    <lineage>
        <taxon>Eukaryota</taxon>
        <taxon>Metazoa</taxon>
        <taxon>Chordata</taxon>
        <taxon>Craniata</taxon>
        <taxon>Vertebrata</taxon>
        <taxon>Euteleostomi</taxon>
        <taxon>Actinopterygii</taxon>
        <taxon>Neopterygii</taxon>
        <taxon>Teleostei</taxon>
        <taxon>Ostariophysi</taxon>
        <taxon>Cypriniformes</taxon>
        <taxon>Danionidae</taxon>
        <taxon>Danioninae</taxon>
        <taxon>Danionella</taxon>
    </lineage>
</organism>
<dbReference type="Proteomes" id="UP000316079">
    <property type="component" value="Unassembled WGS sequence"/>
</dbReference>
<evidence type="ECO:0000313" key="8">
    <source>
        <dbReference type="EMBL" id="TRY81871.1"/>
    </source>
</evidence>
<dbReference type="GO" id="GO:0016020">
    <property type="term" value="C:membrane"/>
    <property type="evidence" value="ECO:0007669"/>
    <property type="project" value="UniProtKB-SubCell"/>
</dbReference>
<evidence type="ECO:0000313" key="9">
    <source>
        <dbReference type="Proteomes" id="UP000316079"/>
    </source>
</evidence>
<dbReference type="Gene3D" id="2.60.40.10">
    <property type="entry name" value="Immunoglobulins"/>
    <property type="match status" value="1"/>
</dbReference>
<evidence type="ECO:0000259" key="7">
    <source>
        <dbReference type="PROSITE" id="PS50835"/>
    </source>
</evidence>
<accession>A0A553PW08</accession>
<protein>
    <recommendedName>
        <fullName evidence="7">Ig-like domain-containing protein</fullName>
    </recommendedName>
</protein>
<reference evidence="8 9" key="1">
    <citation type="journal article" date="2019" name="Sci. Data">
        <title>Hybrid genome assembly and annotation of Danionella translucida.</title>
        <authorList>
            <person name="Kadobianskyi M."/>
            <person name="Schulze L."/>
            <person name="Schuelke M."/>
            <person name="Judkewitz B."/>
        </authorList>
    </citation>
    <scope>NUCLEOTIDE SEQUENCE [LARGE SCALE GENOMIC DNA]</scope>
    <source>
        <strain evidence="8 9">Bolton</strain>
    </source>
</reference>
<dbReference type="SUPFAM" id="SSF48726">
    <property type="entry name" value="Immunoglobulin"/>
    <property type="match status" value="1"/>
</dbReference>
<evidence type="ECO:0000256" key="3">
    <source>
        <dbReference type="ARBA" id="ARBA00023136"/>
    </source>
</evidence>
<dbReference type="GO" id="GO:0005911">
    <property type="term" value="C:cell-cell junction"/>
    <property type="evidence" value="ECO:0007669"/>
    <property type="project" value="TreeGrafter"/>
</dbReference>
<dbReference type="InterPro" id="IPR007110">
    <property type="entry name" value="Ig-like_dom"/>
</dbReference>
<keyword evidence="9" id="KW-1185">Reference proteome</keyword>
<evidence type="ECO:0000256" key="5">
    <source>
        <dbReference type="SAM" id="Phobius"/>
    </source>
</evidence>
<keyword evidence="5" id="KW-1133">Transmembrane helix</keyword>
<keyword evidence="2 6" id="KW-0732">Signal</keyword>
<name>A0A553PW08_9TELE</name>